<gene>
    <name evidence="1" type="ORF">ILYODFUR_002222</name>
</gene>
<protein>
    <submittedName>
        <fullName evidence="1">Uncharacterized protein</fullName>
    </submittedName>
</protein>
<sequence>MIKPTYVSWIRKILPPVFIWIHIKLAASCSLRLLNQVLSVPCPPSNVSHRTLNSFLLFRAHTEQHQENPLRISLQKTWILNLIPPGDLTTITHEIFVLFVPDSIINKTVFILLPSPECSLYVGQCYFEYNDTDNFIKEVIVRQLKCQRQKNKKQKECETHTDKGNE</sequence>
<dbReference type="Proteomes" id="UP001482620">
    <property type="component" value="Unassembled WGS sequence"/>
</dbReference>
<comment type="caution">
    <text evidence="1">The sequence shown here is derived from an EMBL/GenBank/DDBJ whole genome shotgun (WGS) entry which is preliminary data.</text>
</comment>
<name>A0ABV0U353_9TELE</name>
<proteinExistence type="predicted"/>
<keyword evidence="2" id="KW-1185">Reference proteome</keyword>
<reference evidence="1 2" key="1">
    <citation type="submission" date="2021-06" db="EMBL/GenBank/DDBJ databases">
        <authorList>
            <person name="Palmer J.M."/>
        </authorList>
    </citation>
    <scope>NUCLEOTIDE SEQUENCE [LARGE SCALE GENOMIC DNA]</scope>
    <source>
        <strain evidence="2">if_2019</strain>
        <tissue evidence="1">Muscle</tissue>
    </source>
</reference>
<dbReference type="EMBL" id="JAHRIQ010058030">
    <property type="protein sequence ID" value="MEQ2239219.1"/>
    <property type="molecule type" value="Genomic_DNA"/>
</dbReference>
<accession>A0ABV0U353</accession>
<evidence type="ECO:0000313" key="1">
    <source>
        <dbReference type="EMBL" id="MEQ2239219.1"/>
    </source>
</evidence>
<evidence type="ECO:0000313" key="2">
    <source>
        <dbReference type="Proteomes" id="UP001482620"/>
    </source>
</evidence>
<organism evidence="1 2">
    <name type="scientific">Ilyodon furcidens</name>
    <name type="common">goldbreast splitfin</name>
    <dbReference type="NCBI Taxonomy" id="33524"/>
    <lineage>
        <taxon>Eukaryota</taxon>
        <taxon>Metazoa</taxon>
        <taxon>Chordata</taxon>
        <taxon>Craniata</taxon>
        <taxon>Vertebrata</taxon>
        <taxon>Euteleostomi</taxon>
        <taxon>Actinopterygii</taxon>
        <taxon>Neopterygii</taxon>
        <taxon>Teleostei</taxon>
        <taxon>Neoteleostei</taxon>
        <taxon>Acanthomorphata</taxon>
        <taxon>Ovalentaria</taxon>
        <taxon>Atherinomorphae</taxon>
        <taxon>Cyprinodontiformes</taxon>
        <taxon>Goodeidae</taxon>
        <taxon>Ilyodon</taxon>
    </lineage>
</organism>